<evidence type="ECO:0000313" key="2">
    <source>
        <dbReference type="Proteomes" id="UP000177870"/>
    </source>
</evidence>
<protein>
    <submittedName>
        <fullName evidence="1">Uncharacterized protein</fullName>
    </submittedName>
</protein>
<accession>A0A1D8TP68</accession>
<organism evidence="1 2">
    <name type="scientific">Moorena producens PAL-8-15-08-1</name>
    <dbReference type="NCBI Taxonomy" id="1458985"/>
    <lineage>
        <taxon>Bacteria</taxon>
        <taxon>Bacillati</taxon>
        <taxon>Cyanobacteriota</taxon>
        <taxon>Cyanophyceae</taxon>
        <taxon>Coleofasciculales</taxon>
        <taxon>Coleofasciculaceae</taxon>
        <taxon>Moorena</taxon>
    </lineage>
</organism>
<dbReference type="AlphaFoldDB" id="A0A1D8TP68"/>
<sequence>MQRGLGSFHGAFKLRTQVPQAAPPHERLHQDMEAFIIKSKNIFIKTVRDSLFKIIQISR</sequence>
<name>A0A1D8TP68_9CYAN</name>
<gene>
    <name evidence="1" type="ORF">BJP34_08000</name>
</gene>
<reference evidence="2" key="1">
    <citation type="submission" date="2016-10" db="EMBL/GenBank/DDBJ databases">
        <title>Comparative genomics uncovers the prolific and rare metabolic potential of the cyanobacterial genus Moorea.</title>
        <authorList>
            <person name="Leao T."/>
            <person name="Castelao G."/>
            <person name="Korobeynikov A."/>
            <person name="Monroe E.A."/>
            <person name="Podell S."/>
            <person name="Glukhov E."/>
            <person name="Allen E."/>
            <person name="Gerwick W.H."/>
            <person name="Gerwick L."/>
        </authorList>
    </citation>
    <scope>NUCLEOTIDE SEQUENCE [LARGE SCALE GENOMIC DNA]</scope>
    <source>
        <strain evidence="2">PAL-8-15-08-1</strain>
    </source>
</reference>
<dbReference type="EMBL" id="CP017599">
    <property type="protein sequence ID" value="AOW99406.1"/>
    <property type="molecule type" value="Genomic_DNA"/>
</dbReference>
<dbReference type="Proteomes" id="UP000177870">
    <property type="component" value="Chromosome"/>
</dbReference>
<evidence type="ECO:0000313" key="1">
    <source>
        <dbReference type="EMBL" id="AOW99406.1"/>
    </source>
</evidence>
<dbReference type="KEGG" id="mpro:BJP34_08000"/>
<proteinExistence type="predicted"/>